<comment type="caution">
    <text evidence="1">The sequence shown here is derived from an EMBL/GenBank/DDBJ whole genome shotgun (WGS) entry which is preliminary data.</text>
</comment>
<sequence length="104" mass="12018">MLYSLAIRFPSIPWFPITREHLVQCMITKLALHTNRNLFCYGHVFSRTEDAQFHDASHMDLQQLQSALRAQVQSYPLAHYEFILLTLVIRDSDGNRSANCIIPA</sequence>
<name>A0AAV7VBL2_PLEWA</name>
<proteinExistence type="predicted"/>
<reference evidence="1" key="1">
    <citation type="journal article" date="2022" name="bioRxiv">
        <title>Sequencing and chromosome-scale assembly of the giantPleurodeles waltlgenome.</title>
        <authorList>
            <person name="Brown T."/>
            <person name="Elewa A."/>
            <person name="Iarovenko S."/>
            <person name="Subramanian E."/>
            <person name="Araus A.J."/>
            <person name="Petzold A."/>
            <person name="Susuki M."/>
            <person name="Suzuki K.-i.T."/>
            <person name="Hayashi T."/>
            <person name="Toyoda A."/>
            <person name="Oliveira C."/>
            <person name="Osipova E."/>
            <person name="Leigh N.D."/>
            <person name="Simon A."/>
            <person name="Yun M.H."/>
        </authorList>
    </citation>
    <scope>NUCLEOTIDE SEQUENCE</scope>
    <source>
        <strain evidence="1">20211129_DDA</strain>
        <tissue evidence="1">Liver</tissue>
    </source>
</reference>
<evidence type="ECO:0000313" key="1">
    <source>
        <dbReference type="EMBL" id="KAJ1197507.1"/>
    </source>
</evidence>
<dbReference type="EMBL" id="JANPWB010000003">
    <property type="protein sequence ID" value="KAJ1197507.1"/>
    <property type="molecule type" value="Genomic_DNA"/>
</dbReference>
<evidence type="ECO:0000313" key="2">
    <source>
        <dbReference type="Proteomes" id="UP001066276"/>
    </source>
</evidence>
<dbReference type="AlphaFoldDB" id="A0AAV7VBL2"/>
<protein>
    <submittedName>
        <fullName evidence="1">Uncharacterized protein</fullName>
    </submittedName>
</protein>
<keyword evidence="2" id="KW-1185">Reference proteome</keyword>
<organism evidence="1 2">
    <name type="scientific">Pleurodeles waltl</name>
    <name type="common">Iberian ribbed newt</name>
    <dbReference type="NCBI Taxonomy" id="8319"/>
    <lineage>
        <taxon>Eukaryota</taxon>
        <taxon>Metazoa</taxon>
        <taxon>Chordata</taxon>
        <taxon>Craniata</taxon>
        <taxon>Vertebrata</taxon>
        <taxon>Euteleostomi</taxon>
        <taxon>Amphibia</taxon>
        <taxon>Batrachia</taxon>
        <taxon>Caudata</taxon>
        <taxon>Salamandroidea</taxon>
        <taxon>Salamandridae</taxon>
        <taxon>Pleurodelinae</taxon>
        <taxon>Pleurodeles</taxon>
    </lineage>
</organism>
<gene>
    <name evidence="1" type="ORF">NDU88_001364</name>
</gene>
<accession>A0AAV7VBL2</accession>
<dbReference type="Proteomes" id="UP001066276">
    <property type="component" value="Chromosome 2_1"/>
</dbReference>